<sequence length="283" mass="31750">MREYILTISSPDAVGIVAAVTTFLAVSDCNIKDSAQFGDPETKLFFMRTHFSAGENAPDLETLRASFCPTAKRFAMTWDMVSATERCRMLIMVSKQGHCLNDLLFRHRSGALRADIIGIVSNHETFRDVAEWNGIPFHHLPVTEATKEERERELLFMMEKEKIDLVVLARYMQILSPELCAALAGKCINIHHSFLPSFKGAQPYRRAHARGVKLIGATAHYVTANLDEGPIIEQEVQRVDHAHTPEDLAAIGRDVESIVLARAVRLHIEHRVLVNGNKTVVLR</sequence>
<dbReference type="HAMAP" id="MF_01927">
    <property type="entry name" value="PurU"/>
    <property type="match status" value="1"/>
</dbReference>
<dbReference type="CDD" id="cd04875">
    <property type="entry name" value="ACT_F4HF-DF"/>
    <property type="match status" value="1"/>
</dbReference>
<dbReference type="AlphaFoldDB" id="A0A212J9C2"/>
<evidence type="ECO:0000256" key="3">
    <source>
        <dbReference type="HAMAP-Rule" id="MF_01927"/>
    </source>
</evidence>
<dbReference type="InterPro" id="IPR044074">
    <property type="entry name" value="PurU_ACT"/>
</dbReference>
<dbReference type="EMBL" id="FLUQ01000001">
    <property type="protein sequence ID" value="SBV96048.1"/>
    <property type="molecule type" value="Genomic_DNA"/>
</dbReference>
<dbReference type="InterPro" id="IPR002376">
    <property type="entry name" value="Formyl_transf_N"/>
</dbReference>
<accession>A0A212J9C2</accession>
<comment type="similarity">
    <text evidence="3">Belongs to the PurU family.</text>
</comment>
<proteinExistence type="inferred from homology"/>
<feature type="domain" description="Formyl transferase N-terminal" evidence="5">
    <location>
        <begin position="88"/>
        <end position="264"/>
    </location>
</feature>
<keyword evidence="2 3" id="KW-0378">Hydrolase</keyword>
<dbReference type="GO" id="GO:0008864">
    <property type="term" value="F:formyltetrahydrofolate deformylase activity"/>
    <property type="evidence" value="ECO:0007669"/>
    <property type="project" value="UniProtKB-UniRule"/>
</dbReference>
<dbReference type="InterPro" id="IPR041729">
    <property type="entry name" value="Formyl-FH4-Hydrolase_C"/>
</dbReference>
<comment type="catalytic activity">
    <reaction evidence="3">
        <text>(6R)-10-formyltetrahydrofolate + H2O = (6S)-5,6,7,8-tetrahydrofolate + formate + H(+)</text>
        <dbReference type="Rhea" id="RHEA:19833"/>
        <dbReference type="ChEBI" id="CHEBI:15377"/>
        <dbReference type="ChEBI" id="CHEBI:15378"/>
        <dbReference type="ChEBI" id="CHEBI:15740"/>
        <dbReference type="ChEBI" id="CHEBI:57453"/>
        <dbReference type="ChEBI" id="CHEBI:195366"/>
        <dbReference type="EC" id="3.5.1.10"/>
    </reaction>
</comment>
<evidence type="ECO:0000256" key="1">
    <source>
        <dbReference type="ARBA" id="ARBA00022563"/>
    </source>
</evidence>
<protein>
    <recommendedName>
        <fullName evidence="3 4">Formyltetrahydrofolate deformylase</fullName>
        <ecNumber evidence="3 4">3.5.1.10</ecNumber>
    </recommendedName>
    <alternativeName>
        <fullName evidence="3">Formyl-FH(4) hydrolase</fullName>
    </alternativeName>
</protein>
<dbReference type="PANTHER" id="PTHR42706">
    <property type="entry name" value="FORMYLTETRAHYDROFOLATE DEFORMYLASE"/>
    <property type="match status" value="1"/>
</dbReference>
<dbReference type="EC" id="3.5.1.10" evidence="3 4"/>
<evidence type="ECO:0000256" key="2">
    <source>
        <dbReference type="ARBA" id="ARBA00022801"/>
    </source>
</evidence>
<keyword evidence="3" id="KW-0658">Purine biosynthesis</keyword>
<dbReference type="SUPFAM" id="SSF55021">
    <property type="entry name" value="ACT-like"/>
    <property type="match status" value="1"/>
</dbReference>
<dbReference type="PANTHER" id="PTHR42706:SF1">
    <property type="entry name" value="FORMYLTETRAHYDROFOLATE DEFORMYLASE 2, MITOCHONDRIAL"/>
    <property type="match status" value="1"/>
</dbReference>
<dbReference type="Pfam" id="PF00551">
    <property type="entry name" value="Formyl_trans_N"/>
    <property type="match status" value="1"/>
</dbReference>
<feature type="active site" evidence="3">
    <location>
        <position position="227"/>
    </location>
</feature>
<organism evidence="6">
    <name type="scientific">uncultured delta proteobacterium</name>
    <dbReference type="NCBI Taxonomy" id="34034"/>
    <lineage>
        <taxon>Bacteria</taxon>
        <taxon>Deltaproteobacteria</taxon>
        <taxon>environmental samples</taxon>
    </lineage>
</organism>
<evidence type="ECO:0000256" key="4">
    <source>
        <dbReference type="NCBIfam" id="TIGR00655"/>
    </source>
</evidence>
<reference evidence="6" key="1">
    <citation type="submission" date="2016-04" db="EMBL/GenBank/DDBJ databases">
        <authorList>
            <person name="Evans L.H."/>
            <person name="Alamgir A."/>
            <person name="Owens N."/>
            <person name="Weber N.D."/>
            <person name="Virtaneva K."/>
            <person name="Barbian K."/>
            <person name="Babar A."/>
            <person name="Rosenke K."/>
        </authorList>
    </citation>
    <scope>NUCLEOTIDE SEQUENCE</scope>
    <source>
        <strain evidence="6">86</strain>
    </source>
</reference>
<dbReference type="GO" id="GO:0006730">
    <property type="term" value="P:one-carbon metabolic process"/>
    <property type="evidence" value="ECO:0007669"/>
    <property type="project" value="UniProtKB-KW"/>
</dbReference>
<dbReference type="UniPathway" id="UPA00074">
    <property type="reaction ID" value="UER00170"/>
</dbReference>
<name>A0A212J9C2_9DELT</name>
<dbReference type="NCBIfam" id="TIGR00655">
    <property type="entry name" value="PurU"/>
    <property type="match status" value="1"/>
</dbReference>
<dbReference type="NCBIfam" id="NF004684">
    <property type="entry name" value="PRK06027.1"/>
    <property type="match status" value="1"/>
</dbReference>
<dbReference type="PIRSF" id="PIRSF036480">
    <property type="entry name" value="FormyFH4_hydr"/>
    <property type="match status" value="1"/>
</dbReference>
<gene>
    <name evidence="3 6" type="primary">purU</name>
    <name evidence="6" type="ORF">KL86DPRO_10977</name>
</gene>
<evidence type="ECO:0000259" key="5">
    <source>
        <dbReference type="Pfam" id="PF00551"/>
    </source>
</evidence>
<dbReference type="GO" id="GO:0006189">
    <property type="term" value="P:'de novo' IMP biosynthetic process"/>
    <property type="evidence" value="ECO:0007669"/>
    <property type="project" value="UniProtKB-UniRule"/>
</dbReference>
<dbReference type="InterPro" id="IPR036477">
    <property type="entry name" value="Formyl_transf_N_sf"/>
</dbReference>
<dbReference type="SUPFAM" id="SSF53328">
    <property type="entry name" value="Formyltransferase"/>
    <property type="match status" value="1"/>
</dbReference>
<dbReference type="PRINTS" id="PR01575">
    <property type="entry name" value="FFH4HYDRLASE"/>
</dbReference>
<comment type="function">
    <text evidence="3">Catalyzes the hydrolysis of 10-formyltetrahydrofolate (formyl-FH4) to formate and tetrahydrofolate (FH4).</text>
</comment>
<comment type="pathway">
    <text evidence="3">Purine metabolism; IMP biosynthesis via de novo pathway; formate from 10-formyl-5,6,7,8-tetrahydrofolate: step 1/1.</text>
</comment>
<dbReference type="Gene3D" id="3.30.70.260">
    <property type="match status" value="1"/>
</dbReference>
<dbReference type="InterPro" id="IPR045865">
    <property type="entry name" value="ACT-like_dom_sf"/>
</dbReference>
<keyword evidence="1 3" id="KW-0554">One-carbon metabolism</keyword>
<dbReference type="InterPro" id="IPR004810">
    <property type="entry name" value="PurU"/>
</dbReference>
<dbReference type="CDD" id="cd08648">
    <property type="entry name" value="FMT_core_Formyl-FH4-Hydrolase_C"/>
    <property type="match status" value="1"/>
</dbReference>
<dbReference type="Gene3D" id="3.40.50.170">
    <property type="entry name" value="Formyl transferase, N-terminal domain"/>
    <property type="match status" value="1"/>
</dbReference>
<evidence type="ECO:0000313" key="6">
    <source>
        <dbReference type="EMBL" id="SBV96048.1"/>
    </source>
</evidence>